<name>A0A0F9A330_9ZZZZ</name>
<gene>
    <name evidence="1" type="ORF">LCGC14_2962630</name>
</gene>
<organism evidence="1">
    <name type="scientific">marine sediment metagenome</name>
    <dbReference type="NCBI Taxonomy" id="412755"/>
    <lineage>
        <taxon>unclassified sequences</taxon>
        <taxon>metagenomes</taxon>
        <taxon>ecological metagenomes</taxon>
    </lineage>
</organism>
<protein>
    <submittedName>
        <fullName evidence="1">Uncharacterized protein</fullName>
    </submittedName>
</protein>
<comment type="caution">
    <text evidence="1">The sequence shown here is derived from an EMBL/GenBank/DDBJ whole genome shotgun (WGS) entry which is preliminary data.</text>
</comment>
<dbReference type="EMBL" id="LAZR01060009">
    <property type="protein sequence ID" value="KKK66586.1"/>
    <property type="molecule type" value="Genomic_DNA"/>
</dbReference>
<accession>A0A0F9A330</accession>
<reference evidence="1" key="1">
    <citation type="journal article" date="2015" name="Nature">
        <title>Complex archaea that bridge the gap between prokaryotes and eukaryotes.</title>
        <authorList>
            <person name="Spang A."/>
            <person name="Saw J.H."/>
            <person name="Jorgensen S.L."/>
            <person name="Zaremba-Niedzwiedzka K."/>
            <person name="Martijn J."/>
            <person name="Lind A.E."/>
            <person name="van Eijk R."/>
            <person name="Schleper C."/>
            <person name="Guy L."/>
            <person name="Ettema T.J."/>
        </authorList>
    </citation>
    <scope>NUCLEOTIDE SEQUENCE</scope>
</reference>
<sequence>MKISCKILNPPFFLKYMKSIASFCDEGLIQFH</sequence>
<feature type="non-terminal residue" evidence="1">
    <location>
        <position position="32"/>
    </location>
</feature>
<proteinExistence type="predicted"/>
<dbReference type="AlphaFoldDB" id="A0A0F9A330"/>
<evidence type="ECO:0000313" key="1">
    <source>
        <dbReference type="EMBL" id="KKK66586.1"/>
    </source>
</evidence>